<proteinExistence type="predicted"/>
<dbReference type="Proteomes" id="UP000053558">
    <property type="component" value="Unassembled WGS sequence"/>
</dbReference>
<sequence>MSALDKCEELGKYMQALHVGDSAHVPTAPSWLSASLCSDVQRAMEVIAAADNCLVLLQGDAEYHTTHLGPHQRGTDPNKESVLEYLKPHLTYPEGRCPWSSTDPDPITKRLWATEPFKLADALGRVILWFLPALLSPERQDRIVADIENIAEVLSRGMNKAQADAVPATVKQWRRSKFLFNTQLSLSRDNITGSMDISPGWYAQGHETPAAS</sequence>
<dbReference type="OrthoDB" id="2609426at2759"/>
<evidence type="ECO:0000313" key="1">
    <source>
        <dbReference type="EMBL" id="EIW80681.1"/>
    </source>
</evidence>
<reference evidence="2" key="1">
    <citation type="journal article" date="2012" name="Science">
        <title>The Paleozoic origin of enzymatic lignin decomposition reconstructed from 31 fungal genomes.</title>
        <authorList>
            <person name="Floudas D."/>
            <person name="Binder M."/>
            <person name="Riley R."/>
            <person name="Barry K."/>
            <person name="Blanchette R.A."/>
            <person name="Henrissat B."/>
            <person name="Martinez A.T."/>
            <person name="Otillar R."/>
            <person name="Spatafora J.W."/>
            <person name="Yadav J.S."/>
            <person name="Aerts A."/>
            <person name="Benoit I."/>
            <person name="Boyd A."/>
            <person name="Carlson A."/>
            <person name="Copeland A."/>
            <person name="Coutinho P.M."/>
            <person name="de Vries R.P."/>
            <person name="Ferreira P."/>
            <person name="Findley K."/>
            <person name="Foster B."/>
            <person name="Gaskell J."/>
            <person name="Glotzer D."/>
            <person name="Gorecki P."/>
            <person name="Heitman J."/>
            <person name="Hesse C."/>
            <person name="Hori C."/>
            <person name="Igarashi K."/>
            <person name="Jurgens J.A."/>
            <person name="Kallen N."/>
            <person name="Kersten P."/>
            <person name="Kohler A."/>
            <person name="Kuees U."/>
            <person name="Kumar T.K.A."/>
            <person name="Kuo A."/>
            <person name="LaButti K."/>
            <person name="Larrondo L.F."/>
            <person name="Lindquist E."/>
            <person name="Ling A."/>
            <person name="Lombard V."/>
            <person name="Lucas S."/>
            <person name="Lundell T."/>
            <person name="Martin R."/>
            <person name="McLaughlin D.J."/>
            <person name="Morgenstern I."/>
            <person name="Morin E."/>
            <person name="Murat C."/>
            <person name="Nagy L.G."/>
            <person name="Nolan M."/>
            <person name="Ohm R.A."/>
            <person name="Patyshakuliyeva A."/>
            <person name="Rokas A."/>
            <person name="Ruiz-Duenas F.J."/>
            <person name="Sabat G."/>
            <person name="Salamov A."/>
            <person name="Samejima M."/>
            <person name="Schmutz J."/>
            <person name="Slot J.C."/>
            <person name="St John F."/>
            <person name="Stenlid J."/>
            <person name="Sun H."/>
            <person name="Sun S."/>
            <person name="Syed K."/>
            <person name="Tsang A."/>
            <person name="Wiebenga A."/>
            <person name="Young D."/>
            <person name="Pisabarro A."/>
            <person name="Eastwood D.C."/>
            <person name="Martin F."/>
            <person name="Cullen D."/>
            <person name="Grigoriev I.V."/>
            <person name="Hibbett D.S."/>
        </authorList>
    </citation>
    <scope>NUCLEOTIDE SEQUENCE [LARGE SCALE GENOMIC DNA]</scope>
    <source>
        <strain evidence="2">RWD-64-598 SS2</strain>
    </source>
</reference>
<dbReference type="RefSeq" id="XP_007769570.1">
    <property type="nucleotide sequence ID" value="XM_007771380.1"/>
</dbReference>
<dbReference type="AlphaFoldDB" id="A0A5M3MQ44"/>
<comment type="caution">
    <text evidence="1">The sequence shown here is derived from an EMBL/GenBank/DDBJ whole genome shotgun (WGS) entry which is preliminary data.</text>
</comment>
<organism evidence="1 2">
    <name type="scientific">Coniophora puteana (strain RWD-64-598)</name>
    <name type="common">Brown rot fungus</name>
    <dbReference type="NCBI Taxonomy" id="741705"/>
    <lineage>
        <taxon>Eukaryota</taxon>
        <taxon>Fungi</taxon>
        <taxon>Dikarya</taxon>
        <taxon>Basidiomycota</taxon>
        <taxon>Agaricomycotina</taxon>
        <taxon>Agaricomycetes</taxon>
        <taxon>Agaricomycetidae</taxon>
        <taxon>Boletales</taxon>
        <taxon>Coniophorineae</taxon>
        <taxon>Coniophoraceae</taxon>
        <taxon>Coniophora</taxon>
    </lineage>
</organism>
<gene>
    <name evidence="1" type="ORF">CONPUDRAFT_154695</name>
</gene>
<keyword evidence="2" id="KW-1185">Reference proteome</keyword>
<dbReference type="EMBL" id="JH711579">
    <property type="protein sequence ID" value="EIW80681.1"/>
    <property type="molecule type" value="Genomic_DNA"/>
</dbReference>
<evidence type="ECO:0000313" key="2">
    <source>
        <dbReference type="Proteomes" id="UP000053558"/>
    </source>
</evidence>
<dbReference type="KEGG" id="cput:CONPUDRAFT_154695"/>
<name>A0A5M3MQ44_CONPW</name>
<dbReference type="GeneID" id="19203307"/>
<accession>A0A5M3MQ44</accession>
<protein>
    <submittedName>
        <fullName evidence="1">Uncharacterized protein</fullName>
    </submittedName>
</protein>